<dbReference type="RefSeq" id="WP_209812825.1">
    <property type="nucleotide sequence ID" value="NZ_JAGGKT010000029.1"/>
</dbReference>
<keyword evidence="1" id="KW-0732">Signal</keyword>
<dbReference type="Proteomes" id="UP001519343">
    <property type="component" value="Unassembled WGS sequence"/>
</dbReference>
<accession>A0ABS4GX42</accession>
<evidence type="ECO:0000256" key="1">
    <source>
        <dbReference type="SAM" id="SignalP"/>
    </source>
</evidence>
<keyword evidence="3" id="KW-1185">Reference proteome</keyword>
<name>A0ABS4GX42_9BACL</name>
<gene>
    <name evidence="2" type="ORF">J2Z37_004865</name>
</gene>
<sequence length="378" mass="41064">MSKMKKDYYFYILLAFTLLFTGATANAEETENATISVFPGEMTLSTTKGVVGTPVHFSIKGLQPHTETNLEWKTVEGNYDLNGLYEFTGVSFKDKVVPLTSGTSDANGQLAGDFAIPSGFGGNHTIYVKQADQLMTQANVHVNPTFEMTPSSGPIGTEITITADGIGYADMERNWQLTYDNKFTGLFTAITTDGKAVAKIRAAGPVGKHTLTIWHGYLGMAYINHEQAPTSYLPVPSFTFEVTNEKIDKTHYVEDLPTAANGGVVMPELKNEPGVTVSLNKDAGTVGEMVTMKANGLPKNQKVDVIWNTMRGSRVSGNGFGEEQAGLFTMETDQQGSFTKTFPVPDDLGGIPHRIDLKVNEKIYGQTYLSITPSIVKV</sequence>
<dbReference type="EMBL" id="JAGGKT010000029">
    <property type="protein sequence ID" value="MBP1934845.1"/>
    <property type="molecule type" value="Genomic_DNA"/>
</dbReference>
<protein>
    <submittedName>
        <fullName evidence="2">Uncharacterized protein</fullName>
    </submittedName>
</protein>
<proteinExistence type="predicted"/>
<reference evidence="2 3" key="1">
    <citation type="submission" date="2021-03" db="EMBL/GenBank/DDBJ databases">
        <title>Genomic Encyclopedia of Type Strains, Phase IV (KMG-IV): sequencing the most valuable type-strain genomes for metagenomic binning, comparative biology and taxonomic classification.</title>
        <authorList>
            <person name="Goeker M."/>
        </authorList>
    </citation>
    <scope>NUCLEOTIDE SEQUENCE [LARGE SCALE GENOMIC DNA]</scope>
    <source>
        <strain evidence="2 3">DSM 24738</strain>
    </source>
</reference>
<evidence type="ECO:0000313" key="2">
    <source>
        <dbReference type="EMBL" id="MBP1934845.1"/>
    </source>
</evidence>
<comment type="caution">
    <text evidence="2">The sequence shown here is derived from an EMBL/GenBank/DDBJ whole genome shotgun (WGS) entry which is preliminary data.</text>
</comment>
<evidence type="ECO:0000313" key="3">
    <source>
        <dbReference type="Proteomes" id="UP001519343"/>
    </source>
</evidence>
<feature type="signal peptide" evidence="1">
    <location>
        <begin position="1"/>
        <end position="27"/>
    </location>
</feature>
<feature type="chain" id="PRO_5047368723" evidence="1">
    <location>
        <begin position="28"/>
        <end position="378"/>
    </location>
</feature>
<organism evidence="2 3">
    <name type="scientific">Ammoniphilus resinae</name>
    <dbReference type="NCBI Taxonomy" id="861532"/>
    <lineage>
        <taxon>Bacteria</taxon>
        <taxon>Bacillati</taxon>
        <taxon>Bacillota</taxon>
        <taxon>Bacilli</taxon>
        <taxon>Bacillales</taxon>
        <taxon>Paenibacillaceae</taxon>
        <taxon>Aneurinibacillus group</taxon>
        <taxon>Ammoniphilus</taxon>
    </lineage>
</organism>